<dbReference type="InterPro" id="IPR044653">
    <property type="entry name" value="AZF1/2/3-like"/>
</dbReference>
<dbReference type="Proteomes" id="UP000619265">
    <property type="component" value="Unassembled WGS sequence"/>
</dbReference>
<keyword evidence="3 7" id="KW-0863">Zinc-finger</keyword>
<dbReference type="InterPro" id="IPR013087">
    <property type="entry name" value="Znf_C2H2_type"/>
</dbReference>
<evidence type="ECO:0000313" key="11">
    <source>
        <dbReference type="Proteomes" id="UP000619265"/>
    </source>
</evidence>
<feature type="domain" description="C2H2-type" evidence="9">
    <location>
        <begin position="116"/>
        <end position="143"/>
    </location>
</feature>
<evidence type="ECO:0000259" key="9">
    <source>
        <dbReference type="PROSITE" id="PS50157"/>
    </source>
</evidence>
<proteinExistence type="predicted"/>
<comment type="caution">
    <text evidence="10">The sequence shown here is derived from an EMBL/GenBank/DDBJ whole genome shotgun (WGS) entry which is preliminary data.</text>
</comment>
<dbReference type="PANTHER" id="PTHR45988">
    <property type="entry name" value="C2H2 TYPE ZINC FINGER TRANSCRIPTION FACTOR FAMILY-RELATED"/>
    <property type="match status" value="1"/>
</dbReference>
<dbReference type="Gene3D" id="3.30.160.60">
    <property type="entry name" value="Classic Zinc Finger"/>
    <property type="match status" value="2"/>
</dbReference>
<reference evidence="10" key="1">
    <citation type="submission" date="2015-10" db="EMBL/GenBank/DDBJ databases">
        <authorList>
            <person name="Martinez-Garcia P.J."/>
            <person name="Crepeau M.W."/>
            <person name="Puiu D."/>
            <person name="Gonzalez-Ibeas D."/>
            <person name="Whalen J."/>
            <person name="Stevens K."/>
            <person name="Paul R."/>
            <person name="Butterfield T."/>
            <person name="Britton M."/>
            <person name="Reagan R."/>
            <person name="Chakraborty S."/>
            <person name="Walawage S.L."/>
            <person name="Vasquez-Gross H.A."/>
            <person name="Cardeno C."/>
            <person name="Famula R."/>
            <person name="Pratt K."/>
            <person name="Kuruganti S."/>
            <person name="Aradhya M.K."/>
            <person name="Leslie C.A."/>
            <person name="Dandekar A.M."/>
            <person name="Salzberg S.L."/>
            <person name="Wegrzyn J.L."/>
            <person name="Langley C.H."/>
            <person name="Neale D.B."/>
        </authorList>
    </citation>
    <scope>NUCLEOTIDE SEQUENCE</scope>
    <source>
        <tissue evidence="10">Leaves</tissue>
    </source>
</reference>
<evidence type="ECO:0000256" key="2">
    <source>
        <dbReference type="ARBA" id="ARBA00022737"/>
    </source>
</evidence>
<dbReference type="Gramene" id="Jr02_26670_p1">
    <property type="protein sequence ID" value="cds.Jr02_26670_p1"/>
    <property type="gene ID" value="Jr02_26670"/>
</dbReference>
<dbReference type="PROSITE" id="PS50157">
    <property type="entry name" value="ZINC_FINGER_C2H2_2"/>
    <property type="match status" value="3"/>
</dbReference>
<dbReference type="GO" id="GO:0043565">
    <property type="term" value="F:sequence-specific DNA binding"/>
    <property type="evidence" value="ECO:0007669"/>
    <property type="project" value="UniProtKB-ARBA"/>
</dbReference>
<feature type="region of interest" description="Disordered" evidence="8">
    <location>
        <begin position="205"/>
        <end position="236"/>
    </location>
</feature>
<feature type="compositionally biased region" description="Polar residues" evidence="8">
    <location>
        <begin position="578"/>
        <end position="607"/>
    </location>
</feature>
<protein>
    <recommendedName>
        <fullName evidence="9">C2H2-type domain-containing protein</fullName>
    </recommendedName>
</protein>
<evidence type="ECO:0000256" key="7">
    <source>
        <dbReference type="PROSITE-ProRule" id="PRU00042"/>
    </source>
</evidence>
<dbReference type="GO" id="GO:0003700">
    <property type="term" value="F:DNA-binding transcription factor activity"/>
    <property type="evidence" value="ECO:0007669"/>
    <property type="project" value="InterPro"/>
</dbReference>
<dbReference type="GO" id="GO:0008270">
    <property type="term" value="F:zinc ion binding"/>
    <property type="evidence" value="ECO:0007669"/>
    <property type="project" value="UniProtKB-KW"/>
</dbReference>
<gene>
    <name evidence="10" type="ORF">F2P56_005638</name>
</gene>
<name>A0A833XX47_JUGRE</name>
<reference evidence="10" key="2">
    <citation type="submission" date="2020-03" db="EMBL/GenBank/DDBJ databases">
        <title>Walnut 2.0.</title>
        <authorList>
            <person name="Marrano A."/>
            <person name="Britton M."/>
            <person name="Zimin A.V."/>
            <person name="Zaini P.A."/>
            <person name="Workman R."/>
            <person name="Puiu D."/>
            <person name="Bianco L."/>
            <person name="Allen B.J."/>
            <person name="Troggio M."/>
            <person name="Leslie C.A."/>
            <person name="Timp W."/>
            <person name="Dendekar A."/>
            <person name="Salzberg S.L."/>
            <person name="Neale D.B."/>
        </authorList>
    </citation>
    <scope>NUCLEOTIDE SEQUENCE</scope>
    <source>
        <tissue evidence="10">Leaves</tissue>
    </source>
</reference>
<evidence type="ECO:0000256" key="4">
    <source>
        <dbReference type="ARBA" id="ARBA00022833"/>
    </source>
</evidence>
<dbReference type="PANTHER" id="PTHR45988:SF18">
    <property type="entry name" value="C2H2-TYPE ZINC FINGER FAMILY PROTEIN"/>
    <property type="match status" value="1"/>
</dbReference>
<dbReference type="EMBL" id="LIHL02000002">
    <property type="protein sequence ID" value="KAF5479141.1"/>
    <property type="molecule type" value="Genomic_DNA"/>
</dbReference>
<keyword evidence="4" id="KW-0862">Zinc</keyword>
<dbReference type="AlphaFoldDB" id="A0A833XX47"/>
<dbReference type="SUPFAM" id="SSF57667">
    <property type="entry name" value="beta-beta-alpha zinc fingers"/>
    <property type="match status" value="2"/>
</dbReference>
<dbReference type="SMART" id="SM00355">
    <property type="entry name" value="ZnF_C2H2"/>
    <property type="match status" value="3"/>
</dbReference>
<dbReference type="PROSITE" id="PS00028">
    <property type="entry name" value="ZINC_FINGER_C2H2_1"/>
    <property type="match status" value="3"/>
</dbReference>
<keyword evidence="1" id="KW-0479">Metal-binding</keyword>
<feature type="domain" description="C2H2-type" evidence="9">
    <location>
        <begin position="183"/>
        <end position="210"/>
    </location>
</feature>
<organism evidence="10 11">
    <name type="scientific">Juglans regia</name>
    <name type="common">English walnut</name>
    <dbReference type="NCBI Taxonomy" id="51240"/>
    <lineage>
        <taxon>Eukaryota</taxon>
        <taxon>Viridiplantae</taxon>
        <taxon>Streptophyta</taxon>
        <taxon>Embryophyta</taxon>
        <taxon>Tracheophyta</taxon>
        <taxon>Spermatophyta</taxon>
        <taxon>Magnoliopsida</taxon>
        <taxon>eudicotyledons</taxon>
        <taxon>Gunneridae</taxon>
        <taxon>Pentapetalae</taxon>
        <taxon>rosids</taxon>
        <taxon>fabids</taxon>
        <taxon>Fagales</taxon>
        <taxon>Juglandaceae</taxon>
        <taxon>Juglans</taxon>
    </lineage>
</organism>
<feature type="compositionally biased region" description="Polar residues" evidence="8">
    <location>
        <begin position="544"/>
        <end position="558"/>
    </location>
</feature>
<evidence type="ECO:0000256" key="6">
    <source>
        <dbReference type="ARBA" id="ARBA00023163"/>
    </source>
</evidence>
<feature type="region of interest" description="Disordered" evidence="8">
    <location>
        <begin position="538"/>
        <end position="607"/>
    </location>
</feature>
<evidence type="ECO:0000256" key="1">
    <source>
        <dbReference type="ARBA" id="ARBA00022723"/>
    </source>
</evidence>
<sequence length="646" mass="71325">MLCRTVPREICWSSSSHDYIQVMDENQKSQIHPNMPCEEENADYSRSRVLGENTSGNGRLCIKLKISKAESDQFEHEQEQQHPPAAAKCFPRIKADPFDHERVEEQASALAKEFPLVCNFCNKVFGSGKALGGHARMHVQARNKDLLDKIQKPKFKKHPTAAGDLSNASRAKTNASVAIMGEPTCYVCRKKFPTMKALFGHMRSHPGREWRGVLPPPTEKNSASSSSSTPSDDKIGSAAANFTTTEAPVLVDLSASLFRWKSTGKRGRKSIPASTSGYVSGLPQGLEEEGMQEAIHDLMMLANANPEKRLMDNFDPKAANIDSALTDAWNFPSRNDKLIRTDEAGSRREVLYKSINEDKGKGKAMLETAPPKMRTKLWVNDDWPRNYYYRDESTAHKDLNRNDSGNGDLFPKDEISVKMMIRNRKKRDTKLLGLKPLRGAADRSHNQFPLTPSRYTCSLCNKSFPTHQALGGHMSSHNKLKYIQTTNEYVSANDSATEYYGNCANLIAQVDGTKSVLAGSTHQCKICNVETFPTGQALGGQKGSHWTSPVEINSSKLTSPGEAKAQISSRLTSPEEATAQSSQVTSTGEAKAQSSQVTSPGEASQTGRRILGFDLNDLPAMEVEEAGSLLRDKKRSRKSFACVFDL</sequence>
<accession>A0A833XX47</accession>
<dbReference type="InterPro" id="IPR036236">
    <property type="entry name" value="Znf_C2H2_sf"/>
</dbReference>
<evidence type="ECO:0000256" key="5">
    <source>
        <dbReference type="ARBA" id="ARBA00023015"/>
    </source>
</evidence>
<feature type="domain" description="C2H2-type" evidence="9">
    <location>
        <begin position="455"/>
        <end position="482"/>
    </location>
</feature>
<evidence type="ECO:0000313" key="10">
    <source>
        <dbReference type="EMBL" id="KAF5479141.1"/>
    </source>
</evidence>
<dbReference type="Pfam" id="PF13912">
    <property type="entry name" value="zf-C2H2_6"/>
    <property type="match status" value="4"/>
</dbReference>
<keyword evidence="2" id="KW-0677">Repeat</keyword>
<keyword evidence="6" id="KW-0804">Transcription</keyword>
<evidence type="ECO:0000256" key="8">
    <source>
        <dbReference type="SAM" id="MobiDB-lite"/>
    </source>
</evidence>
<evidence type="ECO:0000256" key="3">
    <source>
        <dbReference type="ARBA" id="ARBA00022771"/>
    </source>
</evidence>
<keyword evidence="5" id="KW-0805">Transcription regulation</keyword>